<reference evidence="12" key="1">
    <citation type="submission" date="2022-01" db="EMBL/GenBank/DDBJ databases">
        <authorList>
            <person name="Braso-Vives M."/>
        </authorList>
    </citation>
    <scope>NUCLEOTIDE SEQUENCE</scope>
</reference>
<evidence type="ECO:0000313" key="13">
    <source>
        <dbReference type="Proteomes" id="UP000838412"/>
    </source>
</evidence>
<evidence type="ECO:0000256" key="9">
    <source>
        <dbReference type="ARBA" id="ARBA00023180"/>
    </source>
</evidence>
<dbReference type="InterPro" id="IPR045473">
    <property type="entry name" value="ASM_C"/>
</dbReference>
<dbReference type="InterPro" id="IPR041805">
    <property type="entry name" value="ASMase/PPN1_MPP"/>
</dbReference>
<evidence type="ECO:0000256" key="1">
    <source>
        <dbReference type="ARBA" id="ARBA00001947"/>
    </source>
</evidence>
<dbReference type="Pfam" id="PF19272">
    <property type="entry name" value="ASMase_C"/>
    <property type="match status" value="1"/>
</dbReference>
<dbReference type="GO" id="GO:0046872">
    <property type="term" value="F:metal ion binding"/>
    <property type="evidence" value="ECO:0007669"/>
    <property type="project" value="UniProtKB-KW"/>
</dbReference>
<dbReference type="AlphaFoldDB" id="A0A8K0ELR8"/>
<organism evidence="12 13">
    <name type="scientific">Branchiostoma lanceolatum</name>
    <name type="common">Common lancelet</name>
    <name type="synonym">Amphioxus lanceolatum</name>
    <dbReference type="NCBI Taxonomy" id="7740"/>
    <lineage>
        <taxon>Eukaryota</taxon>
        <taxon>Metazoa</taxon>
        <taxon>Chordata</taxon>
        <taxon>Cephalochordata</taxon>
        <taxon>Leptocardii</taxon>
        <taxon>Amphioxiformes</taxon>
        <taxon>Branchiostomatidae</taxon>
        <taxon>Branchiostoma</taxon>
    </lineage>
</organism>
<evidence type="ECO:0000256" key="6">
    <source>
        <dbReference type="ARBA" id="ARBA00022729"/>
    </source>
</evidence>
<keyword evidence="4" id="KW-0964">Secreted</keyword>
<evidence type="ECO:0000256" key="5">
    <source>
        <dbReference type="ARBA" id="ARBA00022723"/>
    </source>
</evidence>
<keyword evidence="7" id="KW-0378">Hydrolase</keyword>
<dbReference type="InterPro" id="IPR029052">
    <property type="entry name" value="Metallo-depent_PP-like"/>
</dbReference>
<feature type="domain" description="Sphingomyelin phosphodiesterase C-terminal" evidence="11">
    <location>
        <begin position="439"/>
        <end position="568"/>
    </location>
</feature>
<evidence type="ECO:0000313" key="12">
    <source>
        <dbReference type="EMBL" id="CAH1256582.1"/>
    </source>
</evidence>
<dbReference type="Proteomes" id="UP000838412">
    <property type="component" value="Chromosome 3"/>
</dbReference>
<keyword evidence="9" id="KW-0325">Glycoprotein</keyword>
<dbReference type="EMBL" id="OV696688">
    <property type="protein sequence ID" value="CAH1256582.1"/>
    <property type="molecule type" value="Genomic_DNA"/>
</dbReference>
<dbReference type="GO" id="GO:0008081">
    <property type="term" value="F:phosphoric diester hydrolase activity"/>
    <property type="evidence" value="ECO:0007669"/>
    <property type="project" value="TreeGrafter"/>
</dbReference>
<sequence length="599" mass="68005">MGKAGKEVEVWTERLLTYHAPESLSSFLVYMRNGGKEMLGSTSRTPVKPPPPVLIILGRAGITPSTVITPTTGSSLWYMYDLDLDREPRWFERGVKEAIYERKYNPTLNRKGGLRVELLEEVITVQQFYGRLPVTVHDVFERCLAGCGGCTACPGSSRHSRRLTEGRFWFITDIHYDPSYLRPHQRGTVCDSLGAGMDPPVNPGPWGDHACDSPWHTINSSVYAMKAIDPSPDFILRGGDDVPHADRALLNYNAQTVVTLLSNITQLLEEVFPGVPIYSSLGNHDYWIKNQLPDTPNDVYNDVADLWLSRVGTYAWDTFRRGGYYSAQLRPGLRVMSLNSNLFYGRNLVTEGEEDPAGQFAWMEQELQEARGNMDKVYIIGHVPPGTHERIFTKRDFRPNHNKRYIGIVRKYADVISSQMFAHEHFDTFRMMYDEQGDPISTVFLSPAITPWKRRNNPAFRQYVYERTTGELQDYLQYYANLTRANRLQLADMDWQLEYRATVDYGIPDVSPVSMETLRNSLNEGDAFEKYYKHNSVGVDYGSCVEECKAAQLCSTHRVDYDEYDACWSAMVGGVKGHRADGVLTVLALAVMSSVCCFI</sequence>
<comment type="subcellular location">
    <subcellularLocation>
        <location evidence="2">Secreted</location>
    </subcellularLocation>
</comment>
<proteinExistence type="inferred from homology"/>
<keyword evidence="8" id="KW-0862">Zinc</keyword>
<evidence type="ECO:0000256" key="2">
    <source>
        <dbReference type="ARBA" id="ARBA00004613"/>
    </source>
</evidence>
<dbReference type="InterPro" id="IPR004843">
    <property type="entry name" value="Calcineurin-like_PHP"/>
</dbReference>
<evidence type="ECO:0000259" key="10">
    <source>
        <dbReference type="Pfam" id="PF00149"/>
    </source>
</evidence>
<accession>A0A8K0ELR8</accession>
<dbReference type="Gene3D" id="3.60.21.10">
    <property type="match status" value="1"/>
</dbReference>
<dbReference type="GO" id="GO:0005615">
    <property type="term" value="C:extracellular space"/>
    <property type="evidence" value="ECO:0007669"/>
    <property type="project" value="TreeGrafter"/>
</dbReference>
<evidence type="ECO:0000256" key="7">
    <source>
        <dbReference type="ARBA" id="ARBA00022801"/>
    </source>
</evidence>
<comment type="similarity">
    <text evidence="3">Belongs to the acid sphingomyelinase family.</text>
</comment>
<dbReference type="OrthoDB" id="348678at2759"/>
<gene>
    <name evidence="12" type="primary">SMPDL3B</name>
    <name evidence="12" type="ORF">BLAG_LOCUS14825</name>
</gene>
<dbReference type="Pfam" id="PF00149">
    <property type="entry name" value="Metallophos"/>
    <property type="match status" value="1"/>
</dbReference>
<evidence type="ECO:0000256" key="4">
    <source>
        <dbReference type="ARBA" id="ARBA00022525"/>
    </source>
</evidence>
<keyword evidence="13" id="KW-1185">Reference proteome</keyword>
<keyword evidence="5" id="KW-0479">Metal-binding</keyword>
<evidence type="ECO:0000256" key="3">
    <source>
        <dbReference type="ARBA" id="ARBA00008234"/>
    </source>
</evidence>
<dbReference type="PANTHER" id="PTHR10340:SF57">
    <property type="entry name" value="METALLOPHOS DOMAIN-CONTAINING PROTEIN"/>
    <property type="match status" value="1"/>
</dbReference>
<comment type="cofactor">
    <cofactor evidence="1">
        <name>Zn(2+)</name>
        <dbReference type="ChEBI" id="CHEBI:29105"/>
    </cofactor>
</comment>
<keyword evidence="6" id="KW-0732">Signal</keyword>
<dbReference type="SUPFAM" id="SSF56300">
    <property type="entry name" value="Metallo-dependent phosphatases"/>
    <property type="match status" value="1"/>
</dbReference>
<protein>
    <submittedName>
        <fullName evidence="12">SMPDL3B protein</fullName>
    </submittedName>
</protein>
<evidence type="ECO:0000259" key="11">
    <source>
        <dbReference type="Pfam" id="PF19272"/>
    </source>
</evidence>
<name>A0A8K0ELR8_BRALA</name>
<dbReference type="CDD" id="cd00842">
    <property type="entry name" value="MPP_ASMase"/>
    <property type="match status" value="1"/>
</dbReference>
<evidence type="ECO:0000256" key="8">
    <source>
        <dbReference type="ARBA" id="ARBA00022833"/>
    </source>
</evidence>
<dbReference type="PANTHER" id="PTHR10340">
    <property type="entry name" value="SPHINGOMYELIN PHOSPHODIESTERASE"/>
    <property type="match status" value="1"/>
</dbReference>
<feature type="domain" description="Calcineurin-like phosphoesterase" evidence="10">
    <location>
        <begin position="167"/>
        <end position="425"/>
    </location>
</feature>